<dbReference type="EMBL" id="DF841026">
    <property type="protein sequence ID" value="GAT45238.1"/>
    <property type="molecule type" value="Genomic_DNA"/>
</dbReference>
<evidence type="ECO:0000313" key="2">
    <source>
        <dbReference type="Proteomes" id="UP000815677"/>
    </source>
</evidence>
<reference evidence="1" key="1">
    <citation type="submission" date="2014-09" db="EMBL/GenBank/DDBJ databases">
        <title>Genome sequence of the luminous mushroom Mycena chlorophos for searching fungal bioluminescence genes.</title>
        <authorList>
            <person name="Tanaka Y."/>
            <person name="Kasuga D."/>
            <person name="Oba Y."/>
            <person name="Hase S."/>
            <person name="Sato K."/>
            <person name="Oba Y."/>
            <person name="Sakakibara Y."/>
        </authorList>
    </citation>
    <scope>NUCLEOTIDE SEQUENCE</scope>
</reference>
<protein>
    <recommendedName>
        <fullName evidence="3">BTB domain-containing protein</fullName>
    </recommendedName>
</protein>
<sequence length="364" mass="40763">MRQPHALHEAKPLSLPAAMASSSDTPQKPSRDSEFYFPDGVMVFQVVSADNPIGILFRLHPTMLKPSKFLSALFELAQYSATIKNAAEKFLIEGALDSQPILMPLPDNLVMADFRNLLKWIYQPSLWRHQDLSFWVSVLKLSTFLAIDDGINAVVEEFQRRIVNAQAVTLVPKMATANAETTLDTTKEVPSAVLRYHLSLHYHVDAWFIPAFMELLDTDITTLTQQEIYSIGFDSYILLTQAQAKIQKIRRSAVFDVPPLPSSAVSGCLTPGSCYVHWTAFWSNWVRQMVHHPDQPAKMAKMLVDMDTGGVKGVCEQCKAGILGLPKFRELFGKEEQAESAIKLQLIAFNRPSVDIFEPVVEGN</sequence>
<keyword evidence="2" id="KW-1185">Reference proteome</keyword>
<gene>
    <name evidence="1" type="ORF">MCHLO_02825</name>
</gene>
<organism evidence="1 2">
    <name type="scientific">Mycena chlorophos</name>
    <name type="common">Agaric fungus</name>
    <name type="synonym">Agaricus chlorophos</name>
    <dbReference type="NCBI Taxonomy" id="658473"/>
    <lineage>
        <taxon>Eukaryota</taxon>
        <taxon>Fungi</taxon>
        <taxon>Dikarya</taxon>
        <taxon>Basidiomycota</taxon>
        <taxon>Agaricomycotina</taxon>
        <taxon>Agaricomycetes</taxon>
        <taxon>Agaricomycetidae</taxon>
        <taxon>Agaricales</taxon>
        <taxon>Marasmiineae</taxon>
        <taxon>Mycenaceae</taxon>
        <taxon>Mycena</taxon>
    </lineage>
</organism>
<name>A0ABQ0L257_MYCCL</name>
<evidence type="ECO:0008006" key="3">
    <source>
        <dbReference type="Google" id="ProtNLM"/>
    </source>
</evidence>
<evidence type="ECO:0000313" key="1">
    <source>
        <dbReference type="EMBL" id="GAT45238.1"/>
    </source>
</evidence>
<accession>A0ABQ0L257</accession>
<proteinExistence type="predicted"/>
<dbReference type="Proteomes" id="UP000815677">
    <property type="component" value="Unassembled WGS sequence"/>
</dbReference>